<dbReference type="OrthoDB" id="240458at2157"/>
<evidence type="ECO:0008006" key="4">
    <source>
        <dbReference type="Google" id="ProtNLM"/>
    </source>
</evidence>
<feature type="compositionally biased region" description="Basic and acidic residues" evidence="1">
    <location>
        <begin position="383"/>
        <end position="407"/>
    </location>
</feature>
<keyword evidence="3" id="KW-1185">Reference proteome</keyword>
<sequence>MFDRVNDAISGGGSGEVDAEHLDGLLRDGEELQHALANDGTIEHTEDGRTTTIESGGGHGAYMLVTDERVLWVLGDQPETAEIAFEMNRLQTSHVRKGLINSKLEVQTYDESVVFDPDEGDAEEAEDYISNVGSSWADMSSALAQARDAIAAYEDACERGADPNQHALAARSQFSQARRCATREDRAPEQKIRAEIQEVVTELAHTRVTSWLDRAQSQYEAVAAALDEDRYGDACEAYVDAAEAVEEARDVIDDVDDVPEGAESRLDAIEADLREAGERFLDDAAGRCETALDAEEATVAVDAWEEAFDRYRAAADAGWNGHAPVSEDALEYQLTWVTAGLLEAMSAHAAALEREGDGTDDTDEAGDYYEDAEAWFERARDLAGERPHHDADDYEAERDRLEEKRLESAGWEFGG</sequence>
<feature type="region of interest" description="Disordered" evidence="1">
    <location>
        <begin position="383"/>
        <end position="415"/>
    </location>
</feature>
<proteinExistence type="predicted"/>
<evidence type="ECO:0000313" key="2">
    <source>
        <dbReference type="EMBL" id="QLH76745.1"/>
    </source>
</evidence>
<accession>A0A7D5P3N5</accession>
<evidence type="ECO:0000313" key="3">
    <source>
        <dbReference type="Proteomes" id="UP000509667"/>
    </source>
</evidence>
<protein>
    <recommendedName>
        <fullName evidence="4">YokE-like PH domain-containing protein</fullName>
    </recommendedName>
</protein>
<dbReference type="AlphaFoldDB" id="A0A7D5P3N5"/>
<name>A0A7D5P3N5_9EURY</name>
<feature type="region of interest" description="Disordered" evidence="1">
    <location>
        <begin position="38"/>
        <end position="59"/>
    </location>
</feature>
<organism evidence="2 3">
    <name type="scientific">Halosimplex rubrum</name>
    <dbReference type="NCBI Taxonomy" id="869889"/>
    <lineage>
        <taxon>Archaea</taxon>
        <taxon>Methanobacteriati</taxon>
        <taxon>Methanobacteriota</taxon>
        <taxon>Stenosarchaea group</taxon>
        <taxon>Halobacteria</taxon>
        <taxon>Halobacteriales</taxon>
        <taxon>Haloarculaceae</taxon>
        <taxon>Halosimplex</taxon>
    </lineage>
</organism>
<gene>
    <name evidence="2" type="ORF">HZS55_05255</name>
</gene>
<dbReference type="GeneID" id="56077248"/>
<evidence type="ECO:0000256" key="1">
    <source>
        <dbReference type="SAM" id="MobiDB-lite"/>
    </source>
</evidence>
<dbReference type="KEGG" id="hrr:HZS55_05255"/>
<dbReference type="EMBL" id="CP058910">
    <property type="protein sequence ID" value="QLH76745.1"/>
    <property type="molecule type" value="Genomic_DNA"/>
</dbReference>
<dbReference type="RefSeq" id="WP_179910680.1">
    <property type="nucleotide sequence ID" value="NZ_CP058910.1"/>
</dbReference>
<reference evidence="2 3" key="1">
    <citation type="submission" date="2020-07" db="EMBL/GenBank/DDBJ databases">
        <title>Halosimplex pelagicum sp. nov. and Halosimplex rubrum sp. nov., isolated from salted brown alga Laminaria, and emended description of the genus Halosimplex.</title>
        <authorList>
            <person name="Cui H."/>
        </authorList>
    </citation>
    <scope>NUCLEOTIDE SEQUENCE [LARGE SCALE GENOMIC DNA]</scope>
    <source>
        <strain evidence="2 3">R27</strain>
    </source>
</reference>
<dbReference type="Proteomes" id="UP000509667">
    <property type="component" value="Chromosome"/>
</dbReference>